<evidence type="ECO:0000313" key="1">
    <source>
        <dbReference type="EMBL" id="MEJ5094826.1"/>
    </source>
</evidence>
<dbReference type="Proteomes" id="UP001380365">
    <property type="component" value="Unassembled WGS sequence"/>
</dbReference>
<dbReference type="RefSeq" id="WP_132884569.1">
    <property type="nucleotide sequence ID" value="NZ_JBBGZA010000001.1"/>
</dbReference>
<comment type="caution">
    <text evidence="1">The sequence shown here is derived from an EMBL/GenBank/DDBJ whole genome shotgun (WGS) entry which is preliminary data.</text>
</comment>
<dbReference type="EMBL" id="JBBGZA010000001">
    <property type="protein sequence ID" value="MEJ5094826.1"/>
    <property type="molecule type" value="Genomic_DNA"/>
</dbReference>
<gene>
    <name evidence="1" type="ORF">WH159_09790</name>
</gene>
<accession>A0ABU8Q511</accession>
<reference evidence="1 2" key="1">
    <citation type="submission" date="2023-12" db="EMBL/GenBank/DDBJ databases">
        <title>Gut-associated functions are favored during microbiome assembly across C. elegans life.</title>
        <authorList>
            <person name="Zimmermann J."/>
        </authorList>
    </citation>
    <scope>NUCLEOTIDE SEQUENCE [LARGE SCALE GENOMIC DNA]</scope>
    <source>
        <strain evidence="1 2">JUb134</strain>
    </source>
</reference>
<organism evidence="1 2">
    <name type="scientific">Sphingomonas molluscorum</name>
    <dbReference type="NCBI Taxonomy" id="418184"/>
    <lineage>
        <taxon>Bacteria</taxon>
        <taxon>Pseudomonadati</taxon>
        <taxon>Pseudomonadota</taxon>
        <taxon>Alphaproteobacteria</taxon>
        <taxon>Sphingomonadales</taxon>
        <taxon>Sphingomonadaceae</taxon>
        <taxon>Sphingomonas</taxon>
    </lineage>
</organism>
<sequence>MDLFEAIARDLLVKFARAARRDGVPPAGWCDYVATIEVCDAPVADPLSGGLAAEASSPFGVLTSSPLRHMLKPAGLKTSGVRVARLGG</sequence>
<name>A0ABU8Q511_9SPHN</name>
<keyword evidence="2" id="KW-1185">Reference proteome</keyword>
<protein>
    <submittedName>
        <fullName evidence="1">Uncharacterized protein</fullName>
    </submittedName>
</protein>
<evidence type="ECO:0000313" key="2">
    <source>
        <dbReference type="Proteomes" id="UP001380365"/>
    </source>
</evidence>
<proteinExistence type="predicted"/>